<dbReference type="Gene3D" id="1.10.10.10">
    <property type="entry name" value="Winged helix-like DNA-binding domain superfamily/Winged helix DNA-binding domain"/>
    <property type="match status" value="1"/>
</dbReference>
<dbReference type="AlphaFoldDB" id="A0A2A9NTS0"/>
<dbReference type="PANTHER" id="PTHR11829">
    <property type="entry name" value="FORKHEAD BOX PROTEIN"/>
    <property type="match status" value="1"/>
</dbReference>
<dbReference type="SUPFAM" id="SSF46785">
    <property type="entry name" value="Winged helix' DNA-binding domain"/>
    <property type="match status" value="1"/>
</dbReference>
<feature type="non-terminal residue" evidence="4">
    <location>
        <position position="81"/>
    </location>
</feature>
<organism evidence="4 5">
    <name type="scientific">Amanita thiersii Skay4041</name>
    <dbReference type="NCBI Taxonomy" id="703135"/>
    <lineage>
        <taxon>Eukaryota</taxon>
        <taxon>Fungi</taxon>
        <taxon>Dikarya</taxon>
        <taxon>Basidiomycota</taxon>
        <taxon>Agaricomycotina</taxon>
        <taxon>Agaricomycetes</taxon>
        <taxon>Agaricomycetidae</taxon>
        <taxon>Agaricales</taxon>
        <taxon>Pluteineae</taxon>
        <taxon>Amanitaceae</taxon>
        <taxon>Amanita</taxon>
    </lineage>
</organism>
<dbReference type="PRINTS" id="PR00053">
    <property type="entry name" value="FORKHEAD"/>
</dbReference>
<feature type="DNA-binding region" description="Fork-head" evidence="2">
    <location>
        <begin position="1"/>
        <end position="81"/>
    </location>
</feature>
<evidence type="ECO:0000256" key="2">
    <source>
        <dbReference type="PROSITE-ProRule" id="PRU00089"/>
    </source>
</evidence>
<dbReference type="STRING" id="703135.A0A2A9NTS0"/>
<keyword evidence="2" id="KW-0539">Nucleus</keyword>
<dbReference type="Pfam" id="PF00250">
    <property type="entry name" value="Forkhead"/>
    <property type="match status" value="1"/>
</dbReference>
<dbReference type="InterPro" id="IPR001766">
    <property type="entry name" value="Fork_head_dom"/>
</dbReference>
<dbReference type="GO" id="GO:0005634">
    <property type="term" value="C:nucleus"/>
    <property type="evidence" value="ECO:0007669"/>
    <property type="project" value="UniProtKB-SubCell"/>
</dbReference>
<dbReference type="GO" id="GO:0000981">
    <property type="term" value="F:DNA-binding transcription factor activity, RNA polymerase II-specific"/>
    <property type="evidence" value="ECO:0007669"/>
    <property type="project" value="TreeGrafter"/>
</dbReference>
<dbReference type="OrthoDB" id="5954824at2759"/>
<accession>A0A2A9NTS0</accession>
<sequence>KPELSLPLLVKAAIFGSPGKKLTLGAICKALENRFECFRGQDNKAWKHSIRHSLSLHHVFKNERRPITEKGKGGYWVLDLT</sequence>
<dbReference type="SMART" id="SM00339">
    <property type="entry name" value="FH"/>
    <property type="match status" value="1"/>
</dbReference>
<name>A0A2A9NTS0_9AGAR</name>
<reference evidence="4 5" key="1">
    <citation type="submission" date="2014-02" db="EMBL/GenBank/DDBJ databases">
        <title>Transposable element dynamics among asymbiotic and ectomycorrhizal Amanita fungi.</title>
        <authorList>
            <consortium name="DOE Joint Genome Institute"/>
            <person name="Hess J."/>
            <person name="Skrede I."/>
            <person name="Wolfe B."/>
            <person name="LaButti K."/>
            <person name="Ohm R.A."/>
            <person name="Grigoriev I.V."/>
            <person name="Pringle A."/>
        </authorList>
    </citation>
    <scope>NUCLEOTIDE SEQUENCE [LARGE SCALE GENOMIC DNA]</scope>
    <source>
        <strain evidence="4 5">SKay4041</strain>
    </source>
</reference>
<evidence type="ECO:0000256" key="1">
    <source>
        <dbReference type="ARBA" id="ARBA00023125"/>
    </source>
</evidence>
<dbReference type="GO" id="GO:0009653">
    <property type="term" value="P:anatomical structure morphogenesis"/>
    <property type="evidence" value="ECO:0007669"/>
    <property type="project" value="TreeGrafter"/>
</dbReference>
<dbReference type="PANTHER" id="PTHR11829:SF402">
    <property type="entry name" value="FORK HEAD DOMAIN-CONTAINING PROTEIN FD3-RELATED"/>
    <property type="match status" value="1"/>
</dbReference>
<comment type="subcellular location">
    <subcellularLocation>
        <location evidence="2">Nucleus</location>
    </subcellularLocation>
</comment>
<dbReference type="Proteomes" id="UP000242287">
    <property type="component" value="Unassembled WGS sequence"/>
</dbReference>
<proteinExistence type="predicted"/>
<feature type="non-terminal residue" evidence="4">
    <location>
        <position position="1"/>
    </location>
</feature>
<dbReference type="EMBL" id="KZ301992">
    <property type="protein sequence ID" value="PFH51100.1"/>
    <property type="molecule type" value="Genomic_DNA"/>
</dbReference>
<dbReference type="PROSITE" id="PS50039">
    <property type="entry name" value="FORK_HEAD_3"/>
    <property type="match status" value="1"/>
</dbReference>
<keyword evidence="1 2" id="KW-0238">DNA-binding</keyword>
<feature type="domain" description="Fork-head" evidence="3">
    <location>
        <begin position="1"/>
        <end position="81"/>
    </location>
</feature>
<keyword evidence="5" id="KW-1185">Reference proteome</keyword>
<dbReference type="GO" id="GO:0030154">
    <property type="term" value="P:cell differentiation"/>
    <property type="evidence" value="ECO:0007669"/>
    <property type="project" value="TreeGrafter"/>
</dbReference>
<evidence type="ECO:0000313" key="4">
    <source>
        <dbReference type="EMBL" id="PFH51100.1"/>
    </source>
</evidence>
<evidence type="ECO:0000313" key="5">
    <source>
        <dbReference type="Proteomes" id="UP000242287"/>
    </source>
</evidence>
<dbReference type="CDD" id="cd00059">
    <property type="entry name" value="FH_FOX"/>
    <property type="match status" value="1"/>
</dbReference>
<evidence type="ECO:0000259" key="3">
    <source>
        <dbReference type="PROSITE" id="PS50039"/>
    </source>
</evidence>
<gene>
    <name evidence="4" type="ORF">AMATHDRAFT_119416</name>
</gene>
<dbReference type="InterPro" id="IPR036388">
    <property type="entry name" value="WH-like_DNA-bd_sf"/>
</dbReference>
<dbReference type="InterPro" id="IPR036390">
    <property type="entry name" value="WH_DNA-bd_sf"/>
</dbReference>
<dbReference type="GO" id="GO:0000978">
    <property type="term" value="F:RNA polymerase II cis-regulatory region sequence-specific DNA binding"/>
    <property type="evidence" value="ECO:0007669"/>
    <property type="project" value="TreeGrafter"/>
</dbReference>
<protein>
    <recommendedName>
        <fullName evidence="3">Fork-head domain-containing protein</fullName>
    </recommendedName>
</protein>
<dbReference type="InterPro" id="IPR050211">
    <property type="entry name" value="FOX_domain-containing"/>
</dbReference>